<gene>
    <name evidence="1" type="ORF">CLG94_00075</name>
</gene>
<dbReference type="AlphaFoldDB" id="A0A2T4U1M2"/>
<keyword evidence="2" id="KW-1185">Reference proteome</keyword>
<comment type="caution">
    <text evidence="1">The sequence shown here is derived from an EMBL/GenBank/DDBJ whole genome shotgun (WGS) entry which is preliminary data.</text>
</comment>
<organism evidence="1 2">
    <name type="scientific">Candidatus Methylomirabilis limnetica</name>
    <dbReference type="NCBI Taxonomy" id="2033718"/>
    <lineage>
        <taxon>Bacteria</taxon>
        <taxon>Candidatus Methylomirabilota</taxon>
        <taxon>Candidatus Methylomirabilia</taxon>
        <taxon>Candidatus Methylomirabilales</taxon>
        <taxon>Candidatus Methylomirabilaceae</taxon>
        <taxon>Candidatus Methylomirabilis</taxon>
    </lineage>
</organism>
<evidence type="ECO:0008006" key="3">
    <source>
        <dbReference type="Google" id="ProtNLM"/>
    </source>
</evidence>
<name>A0A2T4U1M2_9BACT</name>
<reference evidence="1 2" key="1">
    <citation type="submission" date="2017-09" db="EMBL/GenBank/DDBJ databases">
        <title>Bloom of a denitrifying methanotroph, Candidatus Methylomirabilis limnetica, in a deep stratified lake.</title>
        <authorList>
            <person name="Graf J.S."/>
            <person name="Marchant H.K."/>
            <person name="Tienken D."/>
            <person name="Hach P.F."/>
            <person name="Brand A."/>
            <person name="Schubert C.J."/>
            <person name="Kuypers M.M."/>
            <person name="Milucka J."/>
        </authorList>
    </citation>
    <scope>NUCLEOTIDE SEQUENCE [LARGE SCALE GENOMIC DNA]</scope>
    <source>
        <strain evidence="1 2">Zug</strain>
    </source>
</reference>
<dbReference type="Proteomes" id="UP000241436">
    <property type="component" value="Unassembled WGS sequence"/>
</dbReference>
<evidence type="ECO:0000313" key="1">
    <source>
        <dbReference type="EMBL" id="PTL37261.1"/>
    </source>
</evidence>
<accession>A0A2T4U1M2</accession>
<sequence length="166" mass="18122">MAQLLNEMCSSGVIENYALFGAAAQMRYTEPIATLDADVLVAASQPDRLDVLGDIYAFCAARGYPPEGEAIRIGPWPTQFVPVFTPLTREAMEQAETADFDGVPFRVVQAVHLAVIALSVGRAKDFARILSLLESGSVTRQAIGLLAARHDLSAAWRQFETRFPHE</sequence>
<protein>
    <recommendedName>
        <fullName evidence="3">Nucleotidyltransferase family protein</fullName>
    </recommendedName>
</protein>
<proteinExistence type="predicted"/>
<evidence type="ECO:0000313" key="2">
    <source>
        <dbReference type="Proteomes" id="UP000241436"/>
    </source>
</evidence>
<reference evidence="2" key="2">
    <citation type="journal article" date="2018" name="Environ. Microbiol.">
        <title>Bloom of a denitrifying methanotroph, 'Candidatus Methylomirabilis limnetica', in a deep stratified lake.</title>
        <authorList>
            <person name="Graf J.S."/>
            <person name="Mayr M.J."/>
            <person name="Marchant H.K."/>
            <person name="Tienken D."/>
            <person name="Hach P.F."/>
            <person name="Brand A."/>
            <person name="Schubert C.J."/>
            <person name="Kuypers M.M."/>
            <person name="Milucka J."/>
        </authorList>
    </citation>
    <scope>NUCLEOTIDE SEQUENCE [LARGE SCALE GENOMIC DNA]</scope>
    <source>
        <strain evidence="2">Zug</strain>
    </source>
</reference>
<dbReference type="EMBL" id="NVQC01000002">
    <property type="protein sequence ID" value="PTL37261.1"/>
    <property type="molecule type" value="Genomic_DNA"/>
</dbReference>